<gene>
    <name evidence="1" type="ORF">SP60_05825</name>
</gene>
<evidence type="ECO:0000313" key="2">
    <source>
        <dbReference type="Proteomes" id="UP000058020"/>
    </source>
</evidence>
<keyword evidence="2" id="KW-1185">Reference proteome</keyword>
<dbReference type="RefSeq" id="WP_053951731.1">
    <property type="nucleotide sequence ID" value="NZ_CP010552.1"/>
</dbReference>
<proteinExistence type="predicted"/>
<name>A0A0M4NJD1_9GAMM</name>
<dbReference type="Gene3D" id="3.30.450.20">
    <property type="entry name" value="PAS domain"/>
    <property type="match status" value="1"/>
</dbReference>
<reference evidence="1 2" key="1">
    <citation type="journal article" date="2015" name="Genome Announc.">
        <title>Genome Sequence of 'Candidatus Thioglobus autotrophica' Strain EF1, a Chemoautotroph from the SUP05 Clade of Marine Gammaproteobacteria.</title>
        <authorList>
            <person name="Shah V."/>
            <person name="Morris R.M."/>
        </authorList>
    </citation>
    <scope>NUCLEOTIDE SEQUENCE [LARGE SCALE GENOMIC DNA]</scope>
    <source>
        <strain evidence="1 2">EF1</strain>
    </source>
</reference>
<sequence length="311" mass="35752">MQISELITRQKDFLSDQLGEGLMQLAQACDNCLEDTPSFEKLNTLLHAYMQQHQYTNLVYVIDSFGVQLSANITREGINTDFQGQDLSSRPFFNAIDDEHPIYISDAYISTATLKPCISVVHTICHKNEIIGMLVFDLDLEKLPLLKQEFALDNWRQIKGDPEIRSNLFNQTRACSAMDQSIDMVHNIAIELLCELGVFHLKLHYASSRATIWPFDDPYNYHIHVLDEIISPNILLLYPKKTYPQQAKVTPAQVREVLDKFKYMRFMDENLYLKTGSLNIMNGMIGLSFSCDGNHYLSVEEFLANFDKIYS</sequence>
<dbReference type="KEGG" id="tho:SP60_05825"/>
<evidence type="ECO:0000313" key="1">
    <source>
        <dbReference type="EMBL" id="ALE52763.1"/>
    </source>
</evidence>
<dbReference type="CDD" id="cd12914">
    <property type="entry name" value="PDC1_DGC_like"/>
    <property type="match status" value="1"/>
</dbReference>
<accession>A0A0M4NJD1</accession>
<dbReference type="EMBL" id="CP010552">
    <property type="protein sequence ID" value="ALE52763.1"/>
    <property type="molecule type" value="Genomic_DNA"/>
</dbReference>
<dbReference type="InterPro" id="IPR029151">
    <property type="entry name" value="Sensor-like_sf"/>
</dbReference>
<dbReference type="STRING" id="1705394.SP60_05825"/>
<organism evidence="1 2">
    <name type="scientific">Candidatus Thioglobus autotrophicus</name>
    <dbReference type="NCBI Taxonomy" id="1705394"/>
    <lineage>
        <taxon>Bacteria</taxon>
        <taxon>Pseudomonadati</taxon>
        <taxon>Pseudomonadota</taxon>
        <taxon>Gammaproteobacteria</taxon>
        <taxon>Candidatus Pseudothioglobaceae</taxon>
        <taxon>Candidatus Thioglobus</taxon>
    </lineage>
</organism>
<dbReference type="AlphaFoldDB" id="A0A0M4NJD1"/>
<dbReference type="Proteomes" id="UP000058020">
    <property type="component" value="Chromosome"/>
</dbReference>
<dbReference type="SUPFAM" id="SSF103190">
    <property type="entry name" value="Sensory domain-like"/>
    <property type="match status" value="1"/>
</dbReference>
<protein>
    <submittedName>
        <fullName evidence="1">Uncharacterized protein</fullName>
    </submittedName>
</protein>
<dbReference type="OrthoDB" id="8477901at2"/>